<organism evidence="2 3">
    <name type="scientific">Ceriporiopsis subvermispora (strain B)</name>
    <name type="common">White-rot fungus</name>
    <name type="synonym">Gelatoporia subvermispora</name>
    <dbReference type="NCBI Taxonomy" id="914234"/>
    <lineage>
        <taxon>Eukaryota</taxon>
        <taxon>Fungi</taxon>
        <taxon>Dikarya</taxon>
        <taxon>Basidiomycota</taxon>
        <taxon>Agaricomycotina</taxon>
        <taxon>Agaricomycetes</taxon>
        <taxon>Polyporales</taxon>
        <taxon>Gelatoporiaceae</taxon>
        <taxon>Gelatoporia</taxon>
    </lineage>
</organism>
<dbReference type="EMBL" id="KB445794">
    <property type="protein sequence ID" value="EMD39315.1"/>
    <property type="molecule type" value="Genomic_DNA"/>
</dbReference>
<keyword evidence="3" id="KW-1185">Reference proteome</keyword>
<evidence type="ECO:0000256" key="1">
    <source>
        <dbReference type="SAM" id="MobiDB-lite"/>
    </source>
</evidence>
<accession>M2R441</accession>
<feature type="region of interest" description="Disordered" evidence="1">
    <location>
        <begin position="273"/>
        <end position="305"/>
    </location>
</feature>
<sequence>PTLPTLHLGTFVYPRTPFPFTGFPPPGADASELRDIYAVLLLPSGFIPTVRPRHPRLWGGGAVPALPPAPAVFARPHPLDARRPRRVYTDDSDVFLCALHAGLLSWSGAQRARGAGRDLRIEVRITREARFVGGLGARHVRRAPDDEAGAEDDGRGLLSAGWGNAHDGAGIEIVSAEFIEPGTARSVGLRNRTQRLREYAARRCALSPEPAHPKKRRRLLSNPLLELAEIAIKSEVEREDAERANAKTVTFGCGKKWPDPWFKYHPSALHEALTSVNTRKPPPTSRKRTRADTETDAADDPEPDKPRAILVETSTEKFLISVIDKPPHSLPADKENVADESAAIGDVPPKTRHFAIALLEPDKEDSLLEEQAQPTDITSLAGISKVLQRDVPTADIQCREDGITVLNSEVDNGLRKGLKIEARRWKWT</sequence>
<dbReference type="HOGENOM" id="CLU_616195_0_0_1"/>
<evidence type="ECO:0000313" key="3">
    <source>
        <dbReference type="Proteomes" id="UP000016930"/>
    </source>
</evidence>
<dbReference type="Proteomes" id="UP000016930">
    <property type="component" value="Unassembled WGS sequence"/>
</dbReference>
<dbReference type="OrthoDB" id="3596986at2759"/>
<dbReference type="AlphaFoldDB" id="M2R441"/>
<reference evidence="2 3" key="1">
    <citation type="journal article" date="2012" name="Proc. Natl. Acad. Sci. U.S.A.">
        <title>Comparative genomics of Ceriporiopsis subvermispora and Phanerochaete chrysosporium provide insight into selective ligninolysis.</title>
        <authorList>
            <person name="Fernandez-Fueyo E."/>
            <person name="Ruiz-Duenas F.J."/>
            <person name="Ferreira P."/>
            <person name="Floudas D."/>
            <person name="Hibbett D.S."/>
            <person name="Canessa P."/>
            <person name="Larrondo L.F."/>
            <person name="James T.Y."/>
            <person name="Seelenfreund D."/>
            <person name="Lobos S."/>
            <person name="Polanco R."/>
            <person name="Tello M."/>
            <person name="Honda Y."/>
            <person name="Watanabe T."/>
            <person name="Watanabe T."/>
            <person name="Ryu J.S."/>
            <person name="Kubicek C.P."/>
            <person name="Schmoll M."/>
            <person name="Gaskell J."/>
            <person name="Hammel K.E."/>
            <person name="St John F.J."/>
            <person name="Vanden Wymelenberg A."/>
            <person name="Sabat G."/>
            <person name="Splinter BonDurant S."/>
            <person name="Syed K."/>
            <person name="Yadav J.S."/>
            <person name="Doddapaneni H."/>
            <person name="Subramanian V."/>
            <person name="Lavin J.L."/>
            <person name="Oguiza J.A."/>
            <person name="Perez G."/>
            <person name="Pisabarro A.G."/>
            <person name="Ramirez L."/>
            <person name="Santoyo F."/>
            <person name="Master E."/>
            <person name="Coutinho P.M."/>
            <person name="Henrissat B."/>
            <person name="Lombard V."/>
            <person name="Magnuson J.K."/>
            <person name="Kuees U."/>
            <person name="Hori C."/>
            <person name="Igarashi K."/>
            <person name="Samejima M."/>
            <person name="Held B.W."/>
            <person name="Barry K.W."/>
            <person name="LaButti K.M."/>
            <person name="Lapidus A."/>
            <person name="Lindquist E.A."/>
            <person name="Lucas S.M."/>
            <person name="Riley R."/>
            <person name="Salamov A.A."/>
            <person name="Hoffmeister D."/>
            <person name="Schwenk D."/>
            <person name="Hadar Y."/>
            <person name="Yarden O."/>
            <person name="de Vries R.P."/>
            <person name="Wiebenga A."/>
            <person name="Stenlid J."/>
            <person name="Eastwood D."/>
            <person name="Grigoriev I.V."/>
            <person name="Berka R.M."/>
            <person name="Blanchette R.A."/>
            <person name="Kersten P."/>
            <person name="Martinez A.T."/>
            <person name="Vicuna R."/>
            <person name="Cullen D."/>
        </authorList>
    </citation>
    <scope>NUCLEOTIDE SEQUENCE [LARGE SCALE GENOMIC DNA]</scope>
    <source>
        <strain evidence="2 3">B</strain>
    </source>
</reference>
<evidence type="ECO:0000313" key="2">
    <source>
        <dbReference type="EMBL" id="EMD39315.1"/>
    </source>
</evidence>
<name>M2R441_CERS8</name>
<dbReference type="STRING" id="914234.M2R441"/>
<protein>
    <submittedName>
        <fullName evidence="2">Uncharacterized protein</fullName>
    </submittedName>
</protein>
<feature type="non-terminal residue" evidence="2">
    <location>
        <position position="1"/>
    </location>
</feature>
<gene>
    <name evidence="2" type="ORF">CERSUDRAFT_134344</name>
</gene>
<proteinExistence type="predicted"/>